<proteinExistence type="predicted"/>
<evidence type="ECO:0000313" key="2">
    <source>
        <dbReference type="Proteomes" id="UP000019854"/>
    </source>
</evidence>
<accession>A0A829PNB1</accession>
<reference evidence="1 2" key="1">
    <citation type="submission" date="2014-01" db="EMBL/GenBank/DDBJ databases">
        <authorList>
            <person name="Zelazny A."/>
            <person name="Olivier K."/>
            <person name="Sampaio E.P."/>
            <person name="Holland S.M."/>
            <person name="Tallon L.J."/>
            <person name="Sadzewicz L.K."/>
            <person name="Sengamalay N."/>
            <person name="Fraser C.M."/>
            <person name="Hine E."/>
            <person name="Shefchek K.A."/>
            <person name="Das S.P."/>
            <person name="Shallom S.J."/>
            <person name="Agrawal S."/>
            <person name="Tettelin H."/>
        </authorList>
    </citation>
    <scope>NUCLEOTIDE SEQUENCE [LARGE SCALE GENOMIC DNA]</scope>
    <source>
        <strain evidence="1 2">MAB_030201_1075</strain>
    </source>
</reference>
<dbReference type="AlphaFoldDB" id="A0A829PNB1"/>
<dbReference type="EMBL" id="JAOX01000001">
    <property type="protein sequence ID" value="ETZ88684.1"/>
    <property type="molecule type" value="Genomic_DNA"/>
</dbReference>
<protein>
    <submittedName>
        <fullName evidence="1">Uncharacterized protein</fullName>
    </submittedName>
</protein>
<comment type="caution">
    <text evidence="1">The sequence shown here is derived from an EMBL/GenBank/DDBJ whole genome shotgun (WGS) entry which is preliminary data.</text>
</comment>
<evidence type="ECO:0000313" key="1">
    <source>
        <dbReference type="EMBL" id="ETZ88684.1"/>
    </source>
</evidence>
<dbReference type="Proteomes" id="UP000019854">
    <property type="component" value="Unassembled WGS sequence"/>
</dbReference>
<gene>
    <name evidence="1" type="ORF">L829_2252</name>
</gene>
<name>A0A829PNB1_9MYCO</name>
<sequence>MQLLSFKSSCAVSLRMCDPGSSTHPLHDPWADFSGIP</sequence>
<organism evidence="1 2">
    <name type="scientific">Mycobacteroides abscessus MAB_030201_1075</name>
    <dbReference type="NCBI Taxonomy" id="1335410"/>
    <lineage>
        <taxon>Bacteria</taxon>
        <taxon>Bacillati</taxon>
        <taxon>Actinomycetota</taxon>
        <taxon>Actinomycetes</taxon>
        <taxon>Mycobacteriales</taxon>
        <taxon>Mycobacteriaceae</taxon>
        <taxon>Mycobacteroides</taxon>
        <taxon>Mycobacteroides abscessus</taxon>
    </lineage>
</organism>